<dbReference type="EMBL" id="CAUWAG010000018">
    <property type="protein sequence ID" value="CAJ2512012.1"/>
    <property type="molecule type" value="Genomic_DNA"/>
</dbReference>
<comment type="caution">
    <text evidence="2">The sequence shown here is derived from an EMBL/GenBank/DDBJ whole genome shotgun (WGS) entry which is preliminary data.</text>
</comment>
<feature type="region of interest" description="Disordered" evidence="1">
    <location>
        <begin position="1"/>
        <end position="53"/>
    </location>
</feature>
<keyword evidence="3" id="KW-1185">Reference proteome</keyword>
<accession>A0AAI8VVU8</accession>
<feature type="region of interest" description="Disordered" evidence="1">
    <location>
        <begin position="73"/>
        <end position="94"/>
    </location>
</feature>
<proteinExistence type="predicted"/>
<feature type="compositionally biased region" description="Basic residues" evidence="1">
    <location>
        <begin position="141"/>
        <end position="155"/>
    </location>
</feature>
<gene>
    <name evidence="2" type="ORF">KHLLAP_LOCUS12480</name>
</gene>
<feature type="compositionally biased region" description="Low complexity" evidence="1">
    <location>
        <begin position="76"/>
        <end position="87"/>
    </location>
</feature>
<name>A0AAI8VVU8_9PEZI</name>
<dbReference type="Proteomes" id="UP001295740">
    <property type="component" value="Unassembled WGS sequence"/>
</dbReference>
<organism evidence="2 3">
    <name type="scientific">Anthostomella pinea</name>
    <dbReference type="NCBI Taxonomy" id="933095"/>
    <lineage>
        <taxon>Eukaryota</taxon>
        <taxon>Fungi</taxon>
        <taxon>Dikarya</taxon>
        <taxon>Ascomycota</taxon>
        <taxon>Pezizomycotina</taxon>
        <taxon>Sordariomycetes</taxon>
        <taxon>Xylariomycetidae</taxon>
        <taxon>Xylariales</taxon>
        <taxon>Xylariaceae</taxon>
        <taxon>Anthostomella</taxon>
    </lineage>
</organism>
<sequence length="301" mass="33275">MEFFCVRPKRRHSKEKAKKTTVKTKTKHQHTKRKKKTPRDHDKAQAVPKMAYPLYGGGGGRLSLGSNPPFPDHRYFFSPAPSQSFPSPDREQRAYGCPKCPKPAPTQDFNQKVNDWNLMDTTPTNPGTDHAALDEPPIRQVSKKHATKRGSKKAPSKSAAETSTSSYHHHQSMAMKEIYVYPWSLSHISFPVVDHSTRRRDPLAPQRPTCSMAVAPECATVQDIKATLAPHGSDLVVYARLSAAGETAPIDNFANITDLREGSLQLEVWDCDAVDESAKAGMNGVGGRGLNVMEKIFGTLD</sequence>
<feature type="region of interest" description="Disordered" evidence="1">
    <location>
        <begin position="119"/>
        <end position="168"/>
    </location>
</feature>
<dbReference type="AlphaFoldDB" id="A0AAI8VVU8"/>
<evidence type="ECO:0000256" key="1">
    <source>
        <dbReference type="SAM" id="MobiDB-lite"/>
    </source>
</evidence>
<evidence type="ECO:0000313" key="2">
    <source>
        <dbReference type="EMBL" id="CAJ2512012.1"/>
    </source>
</evidence>
<evidence type="ECO:0000313" key="3">
    <source>
        <dbReference type="Proteomes" id="UP001295740"/>
    </source>
</evidence>
<reference evidence="2" key="1">
    <citation type="submission" date="2023-10" db="EMBL/GenBank/DDBJ databases">
        <authorList>
            <person name="Hackl T."/>
        </authorList>
    </citation>
    <scope>NUCLEOTIDE SEQUENCE</scope>
</reference>
<feature type="compositionally biased region" description="Basic residues" evidence="1">
    <location>
        <begin position="7"/>
        <end position="38"/>
    </location>
</feature>
<protein>
    <submittedName>
        <fullName evidence="2">Uu.00g076370.m01.CDS01</fullName>
    </submittedName>
</protein>